<dbReference type="Pfam" id="PF01895">
    <property type="entry name" value="PhoU"/>
    <property type="match status" value="1"/>
</dbReference>
<dbReference type="EMBL" id="DS480111">
    <property type="protein sequence ID" value="EDO25337.1"/>
    <property type="molecule type" value="Genomic_DNA"/>
</dbReference>
<feature type="non-terminal residue" evidence="2">
    <location>
        <position position="136"/>
    </location>
</feature>
<dbReference type="PANTHER" id="PTHR42930:SF3">
    <property type="entry name" value="PHOSPHATE-SPECIFIC TRANSPORT SYSTEM ACCESSORY PROTEIN PHOU"/>
    <property type="match status" value="1"/>
</dbReference>
<proteinExistence type="predicted"/>
<dbReference type="InParanoid" id="A8DWS2"/>
<dbReference type="InterPro" id="IPR028366">
    <property type="entry name" value="PhoU"/>
</dbReference>
<reference evidence="2 3" key="1">
    <citation type="journal article" date="2007" name="Science">
        <title>Sea anemone genome reveals ancestral eumetazoan gene repertoire and genomic organization.</title>
        <authorList>
            <person name="Putnam N.H."/>
            <person name="Srivastava M."/>
            <person name="Hellsten U."/>
            <person name="Dirks B."/>
            <person name="Chapman J."/>
            <person name="Salamov A."/>
            <person name="Terry A."/>
            <person name="Shapiro H."/>
            <person name="Lindquist E."/>
            <person name="Kapitonov V.V."/>
            <person name="Jurka J."/>
            <person name="Genikhovich G."/>
            <person name="Grigoriev I.V."/>
            <person name="Lucas S.M."/>
            <person name="Steele R.E."/>
            <person name="Finnerty J.R."/>
            <person name="Technau U."/>
            <person name="Martindale M.Q."/>
            <person name="Rokhsar D.S."/>
        </authorList>
    </citation>
    <scope>NUCLEOTIDE SEQUENCE [LARGE SCALE GENOMIC DNA]</scope>
    <source>
        <strain evidence="3">CH2 X CH6</strain>
    </source>
</reference>
<dbReference type="STRING" id="45351.A8DWS2"/>
<dbReference type="GO" id="GO:0030643">
    <property type="term" value="P:intracellular phosphate ion homeostasis"/>
    <property type="evidence" value="ECO:0007669"/>
    <property type="project" value="InterPro"/>
</dbReference>
<dbReference type="KEGG" id="nve:5495582"/>
<feature type="domain" description="PhoU" evidence="1">
    <location>
        <begin position="27"/>
        <end position="113"/>
    </location>
</feature>
<gene>
    <name evidence="2" type="ORF">NEMVEDRAFT_v1g226083</name>
</gene>
<dbReference type="FunFam" id="1.20.58.220:FF:000002">
    <property type="entry name" value="Phosphate-specific transport system accessory protein PhoU"/>
    <property type="match status" value="1"/>
</dbReference>
<keyword evidence="3" id="KW-1185">Reference proteome</keyword>
<accession>A8DWS2</accession>
<organism evidence="2 3">
    <name type="scientific">Nematostella vectensis</name>
    <name type="common">Starlet sea anemone</name>
    <dbReference type="NCBI Taxonomy" id="45351"/>
    <lineage>
        <taxon>Eukaryota</taxon>
        <taxon>Metazoa</taxon>
        <taxon>Cnidaria</taxon>
        <taxon>Anthozoa</taxon>
        <taxon>Hexacorallia</taxon>
        <taxon>Actiniaria</taxon>
        <taxon>Edwardsiidae</taxon>
        <taxon>Nematostella</taxon>
    </lineage>
</organism>
<dbReference type="NCBIfam" id="TIGR02135">
    <property type="entry name" value="phoU_full"/>
    <property type="match status" value="1"/>
</dbReference>
<dbReference type="PANTHER" id="PTHR42930">
    <property type="entry name" value="PHOSPHATE-SPECIFIC TRANSPORT SYSTEM ACCESSORY PROTEIN PHOU"/>
    <property type="match status" value="1"/>
</dbReference>
<evidence type="ECO:0000313" key="2">
    <source>
        <dbReference type="EMBL" id="EDO25337.1"/>
    </source>
</evidence>
<dbReference type="HOGENOM" id="CLU_2114104_0_0_1"/>
<evidence type="ECO:0000259" key="1">
    <source>
        <dbReference type="Pfam" id="PF01895"/>
    </source>
</evidence>
<name>A8DWS2_NEMVE</name>
<dbReference type="AlphaFoldDB" id="A8DWS2"/>
<dbReference type="Proteomes" id="UP000001593">
    <property type="component" value="Unassembled WGS sequence"/>
</dbReference>
<dbReference type="Gene3D" id="1.20.58.220">
    <property type="entry name" value="Phosphate transport system protein phou homolog 2, domain 2"/>
    <property type="match status" value="1"/>
</dbReference>
<evidence type="ECO:0000313" key="3">
    <source>
        <dbReference type="Proteomes" id="UP000001593"/>
    </source>
</evidence>
<dbReference type="InterPro" id="IPR038078">
    <property type="entry name" value="PhoU-like_sf"/>
</dbReference>
<protein>
    <recommendedName>
        <fullName evidence="1">PhoU domain-containing protein</fullName>
    </recommendedName>
</protein>
<dbReference type="SUPFAM" id="SSF109755">
    <property type="entry name" value="PhoU-like"/>
    <property type="match status" value="1"/>
</dbReference>
<sequence length="136" mass="15271">MINKENLTQHISQQFNVELEEVRSHLLAMGGLVEKQVNDAVTALIDADSGLAQQVREIDDQINQMERNIDEECVRILARRQPAASDLRLIISISKSVIDLERIGDEATKIAKRAILLCEEGEAPRGYVEVRHIGDQ</sequence>
<dbReference type="InterPro" id="IPR026022">
    <property type="entry name" value="PhoU_dom"/>
</dbReference>
<dbReference type="GO" id="GO:0045936">
    <property type="term" value="P:negative regulation of phosphate metabolic process"/>
    <property type="evidence" value="ECO:0007669"/>
    <property type="project" value="InterPro"/>
</dbReference>
<dbReference type="eggNOG" id="ENOG502S2CE">
    <property type="taxonomic scope" value="Eukaryota"/>
</dbReference>